<dbReference type="STRING" id="1399860.A0A2C5XYI7"/>
<comment type="function">
    <text evidence="6">Component of the mitochondrial ribosome (mitoribosome), a dedicated translation machinery responsible for the synthesis of mitochondrial genome-encoded proteins, including at least some of the essential transmembrane subunits of the mitochondrial respiratory chain. The mitoribosomes are attached to the mitochondrial inner membrane and translation products are cotranslationally integrated into the membrane.</text>
</comment>
<evidence type="ECO:0000259" key="9">
    <source>
        <dbReference type="SMART" id="SM01382"/>
    </source>
</evidence>
<feature type="region of interest" description="Disordered" evidence="8">
    <location>
        <begin position="92"/>
        <end position="115"/>
    </location>
</feature>
<evidence type="ECO:0000313" key="11">
    <source>
        <dbReference type="EMBL" id="PHH59764.1"/>
    </source>
</evidence>
<accession>A0A2C5XYI7</accession>
<dbReference type="InterPro" id="IPR002171">
    <property type="entry name" value="Ribosomal_uL2"/>
</dbReference>
<dbReference type="GO" id="GO:0005762">
    <property type="term" value="C:mitochondrial large ribosomal subunit"/>
    <property type="evidence" value="ECO:0007669"/>
    <property type="project" value="TreeGrafter"/>
</dbReference>
<dbReference type="InterPro" id="IPR008991">
    <property type="entry name" value="Translation_prot_SH3-like_sf"/>
</dbReference>
<dbReference type="SUPFAM" id="SSF50104">
    <property type="entry name" value="Translation proteins SH3-like domain"/>
    <property type="match status" value="1"/>
</dbReference>
<dbReference type="NCBIfam" id="TIGR01171">
    <property type="entry name" value="rplB_bact"/>
    <property type="match status" value="1"/>
</dbReference>
<dbReference type="AlphaFoldDB" id="A0A2C5XYI7"/>
<dbReference type="OrthoDB" id="268576at2759"/>
<dbReference type="SMART" id="SM01383">
    <property type="entry name" value="Ribosomal_L2"/>
    <property type="match status" value="1"/>
</dbReference>
<comment type="caution">
    <text evidence="11">The sequence shown here is derived from an EMBL/GenBank/DDBJ whole genome shotgun (WGS) entry which is preliminary data.</text>
</comment>
<evidence type="ECO:0000256" key="8">
    <source>
        <dbReference type="SAM" id="MobiDB-lite"/>
    </source>
</evidence>
<keyword evidence="3" id="KW-0689">Ribosomal protein</keyword>
<dbReference type="GO" id="GO:0003723">
    <property type="term" value="F:RNA binding"/>
    <property type="evidence" value="ECO:0007669"/>
    <property type="project" value="InterPro"/>
</dbReference>
<evidence type="ECO:0000256" key="2">
    <source>
        <dbReference type="ARBA" id="ARBA00005636"/>
    </source>
</evidence>
<dbReference type="Pfam" id="PF00181">
    <property type="entry name" value="Ribosomal_L2_N"/>
    <property type="match status" value="1"/>
</dbReference>
<reference evidence="11 12" key="1">
    <citation type="submission" date="2017-06" db="EMBL/GenBank/DDBJ databases">
        <title>Ant-infecting Ophiocordyceps genomes reveal a high diversity of potential behavioral manipulation genes and a possible major role for enterotoxins.</title>
        <authorList>
            <person name="De Bekker C."/>
            <person name="Evans H.C."/>
            <person name="Brachmann A."/>
            <person name="Hughes D.P."/>
        </authorList>
    </citation>
    <scope>NUCLEOTIDE SEQUENCE [LARGE SCALE GENOMIC DNA]</scope>
    <source>
        <strain evidence="11 12">Map64</strain>
    </source>
</reference>
<dbReference type="InterPro" id="IPR005880">
    <property type="entry name" value="Ribosomal_uL2_bac/org-type"/>
</dbReference>
<dbReference type="PANTHER" id="PTHR13691:SF5">
    <property type="entry name" value="LARGE RIBOSOMAL SUBUNIT PROTEIN UL2M"/>
    <property type="match status" value="1"/>
</dbReference>
<dbReference type="Gene3D" id="2.30.30.30">
    <property type="match status" value="1"/>
</dbReference>
<feature type="domain" description="Large ribosomal subunit protein uL2 C-terminal" evidence="9">
    <location>
        <begin position="204"/>
        <end position="343"/>
    </location>
</feature>
<evidence type="ECO:0000256" key="7">
    <source>
        <dbReference type="ARBA" id="ARBA00069872"/>
    </source>
</evidence>
<feature type="compositionally biased region" description="Basic residues" evidence="8">
    <location>
        <begin position="345"/>
        <end position="356"/>
    </location>
</feature>
<keyword evidence="12" id="KW-1185">Reference proteome</keyword>
<proteinExistence type="inferred from homology"/>
<dbReference type="Gene3D" id="4.10.950.10">
    <property type="entry name" value="Ribosomal protein L2, domain 3"/>
    <property type="match status" value="1"/>
</dbReference>
<dbReference type="GO" id="GO:0032543">
    <property type="term" value="P:mitochondrial translation"/>
    <property type="evidence" value="ECO:0007669"/>
    <property type="project" value="TreeGrafter"/>
</dbReference>
<dbReference type="InterPro" id="IPR012340">
    <property type="entry name" value="NA-bd_OB-fold"/>
</dbReference>
<dbReference type="Proteomes" id="UP000226192">
    <property type="component" value="Unassembled WGS sequence"/>
</dbReference>
<feature type="compositionally biased region" description="Polar residues" evidence="8">
    <location>
        <begin position="35"/>
        <end position="59"/>
    </location>
</feature>
<gene>
    <name evidence="11" type="ORF">CDD81_2602</name>
</gene>
<dbReference type="PANTHER" id="PTHR13691">
    <property type="entry name" value="RIBOSOMAL PROTEIN L2"/>
    <property type="match status" value="1"/>
</dbReference>
<sequence>MMLQSRLSLSVGYIGPRQFFKPTLTAHRGYARASGSPSSGNDQTTTSPAVSSRNTHTTLLRTYKPVSPGLRHLKRPINDHLWKGRPFLPLTFPKKGHGKGGRNSTGRITVRHRGGGAKRRIRTVDFLRFTLGAQLVERIEYDPGRSAHIALLTHKSTGRKSYIVAADGMRAGDVVHSFRNGIPQSLLKSMGGTIEPGILAAKTAIRGNCLPMHMIPTGTQVYCVGSEGTRGAVFCRSAGTSATVVNKNETEDNQGNMVVGKYVDVQLQSGEIRRVSRNACATIGVASNVHHQYRQLGKAGRSRRLNIRPTVRGLAMNKVDHPHGGGRGKSKSNRHPVSPWGRLTKGVRTRPKRKVNRWVVTQRPRKNGSRKGSKTT</sequence>
<feature type="compositionally biased region" description="Basic residues" evidence="8">
    <location>
        <begin position="363"/>
        <end position="376"/>
    </location>
</feature>
<evidence type="ECO:0000256" key="6">
    <source>
        <dbReference type="ARBA" id="ARBA00037226"/>
    </source>
</evidence>
<dbReference type="SUPFAM" id="SSF50249">
    <property type="entry name" value="Nucleic acid-binding proteins"/>
    <property type="match status" value="1"/>
</dbReference>
<dbReference type="SMART" id="SM01382">
    <property type="entry name" value="Ribosomal_L2_C"/>
    <property type="match status" value="1"/>
</dbReference>
<dbReference type="InterPro" id="IPR022666">
    <property type="entry name" value="Ribosomal_uL2_RNA-bd_dom"/>
</dbReference>
<dbReference type="FunFam" id="4.10.950.10:FF:000001">
    <property type="entry name" value="50S ribosomal protein L2"/>
    <property type="match status" value="1"/>
</dbReference>
<evidence type="ECO:0000256" key="3">
    <source>
        <dbReference type="ARBA" id="ARBA00022980"/>
    </source>
</evidence>
<evidence type="ECO:0000256" key="5">
    <source>
        <dbReference type="ARBA" id="ARBA00023274"/>
    </source>
</evidence>
<organism evidence="11 12">
    <name type="scientific">Ophiocordyceps australis</name>
    <dbReference type="NCBI Taxonomy" id="1399860"/>
    <lineage>
        <taxon>Eukaryota</taxon>
        <taxon>Fungi</taxon>
        <taxon>Dikarya</taxon>
        <taxon>Ascomycota</taxon>
        <taxon>Pezizomycotina</taxon>
        <taxon>Sordariomycetes</taxon>
        <taxon>Hypocreomycetidae</taxon>
        <taxon>Hypocreales</taxon>
        <taxon>Ophiocordycipitaceae</taxon>
        <taxon>Ophiocordyceps</taxon>
    </lineage>
</organism>
<evidence type="ECO:0000256" key="1">
    <source>
        <dbReference type="ARBA" id="ARBA00004173"/>
    </source>
</evidence>
<dbReference type="Pfam" id="PF03947">
    <property type="entry name" value="Ribosomal_L2_C"/>
    <property type="match status" value="1"/>
</dbReference>
<dbReference type="InterPro" id="IPR022669">
    <property type="entry name" value="Ribosomal_uL2_C"/>
</dbReference>
<keyword evidence="5" id="KW-0687">Ribonucleoprotein</keyword>
<evidence type="ECO:0000313" key="12">
    <source>
        <dbReference type="Proteomes" id="UP000226192"/>
    </source>
</evidence>
<dbReference type="InterPro" id="IPR014726">
    <property type="entry name" value="Ribosomal_uL2_dom3"/>
</dbReference>
<evidence type="ECO:0000256" key="4">
    <source>
        <dbReference type="ARBA" id="ARBA00023128"/>
    </source>
</evidence>
<dbReference type="Gene3D" id="2.40.50.140">
    <property type="entry name" value="Nucleic acid-binding proteins"/>
    <property type="match status" value="1"/>
</dbReference>
<evidence type="ECO:0000259" key="10">
    <source>
        <dbReference type="SMART" id="SM01383"/>
    </source>
</evidence>
<keyword evidence="4" id="KW-0496">Mitochondrion</keyword>
<feature type="compositionally biased region" description="Basic residues" evidence="8">
    <location>
        <begin position="324"/>
        <end position="334"/>
    </location>
</feature>
<dbReference type="GO" id="GO:0016740">
    <property type="term" value="F:transferase activity"/>
    <property type="evidence" value="ECO:0007669"/>
    <property type="project" value="InterPro"/>
</dbReference>
<feature type="region of interest" description="Disordered" evidence="8">
    <location>
        <begin position="30"/>
        <end position="59"/>
    </location>
</feature>
<feature type="region of interest" description="Disordered" evidence="8">
    <location>
        <begin position="316"/>
        <end position="376"/>
    </location>
</feature>
<dbReference type="InterPro" id="IPR014722">
    <property type="entry name" value="Rib_uL2_dom2"/>
</dbReference>
<feature type="domain" description="Large ribosomal subunit protein uL2 RNA-binding" evidence="10">
    <location>
        <begin position="101"/>
        <end position="177"/>
    </location>
</feature>
<comment type="similarity">
    <text evidence="2">Belongs to the universal ribosomal protein uL2 family.</text>
</comment>
<name>A0A2C5XYI7_9HYPO</name>
<comment type="subcellular location">
    <subcellularLocation>
        <location evidence="1">Mitochondrion</location>
    </subcellularLocation>
</comment>
<dbReference type="EMBL" id="NJET01000183">
    <property type="protein sequence ID" value="PHH59764.1"/>
    <property type="molecule type" value="Genomic_DNA"/>
</dbReference>
<dbReference type="GO" id="GO:0003735">
    <property type="term" value="F:structural constituent of ribosome"/>
    <property type="evidence" value="ECO:0007669"/>
    <property type="project" value="InterPro"/>
</dbReference>
<dbReference type="FunFam" id="2.40.50.140:FF:000128">
    <property type="entry name" value="50S ribosomal protein L2"/>
    <property type="match status" value="1"/>
</dbReference>
<protein>
    <recommendedName>
        <fullName evidence="7">Large ribosomal subunit protein uL2m</fullName>
    </recommendedName>
</protein>